<protein>
    <recommendedName>
        <fullName evidence="2">Dermonecrotic toxin N-terminal domain-containing protein</fullName>
    </recommendedName>
</protein>
<feature type="domain" description="Dermonecrotic toxin N-terminal" evidence="2">
    <location>
        <begin position="762"/>
        <end position="1022"/>
    </location>
</feature>
<evidence type="ECO:0000313" key="4">
    <source>
        <dbReference type="Proteomes" id="UP000183126"/>
    </source>
</evidence>
<name>A0ABY0USQ5_9PSED</name>
<proteinExistence type="predicted"/>
<evidence type="ECO:0000256" key="1">
    <source>
        <dbReference type="SAM" id="MobiDB-lite"/>
    </source>
</evidence>
<sequence length="1728" mass="193168">MESGHQASANENTPRQRRSEQDSSLMLDHLTAIPKSSGQLNELYLANSRCERHIHLLQQAQRVSPRISRLIRQRLRHTFQMDPDALQLNVPLSPDAPPWGRSLTDTVMRLLAERACVREGPLSEQACQARQLADDVLGRVLDVDLLKRIESSVPTAWQALSSSGFISRKDRWCELYGSYIADQAVLVHGLGQLSDAGLAMIMAMVEAPTPAQRLSAGGEWGRLSVAQVICPGRSQGSIPFSGALHLYYDVAQGDPRQVLFLPGLNPVFYEFETLAQWQQRFPELVSAHIEALWPLLALRRRHELPEVTASSLLPFVAGQVGPLIVEDAIKHSATALLDVQWDNELATLMEINIAFLFPGDAIKGAYMSPSERLLEIERGRRQIGVTQGMKSALARLLVLDEKQRHLEISFASLSRHLPLRISEMKQRTYEKAMGALLDPQEPEVPSADYVAFGAEHTQWLDLRAQGSALLECSKDRMGDHAFWSRDGNDPESLQRRLLAIRGAALIKEAQLQYRLKFIDATLLDGLRLLVDKPLQWRHCGFRALSITVGAARQPGYRLQAAFVLVSEAVSSTAKSRQAVLLYVPGVEGGLQRFRTMALLTRCVQASFKSRDPGALWQCIGRSERNAARAWSRGRGADEAIVTTFEEIEGDVLLAGLNEQIRGFTDARQNILQGAKVFTEVTDANLAMTLLSVELAQSLQVPASEAREVALTQVQTVMVAAGLATKLPTWHTRLPASTRKIYERHLRHQQRSERHWQRYLTRQLGDVETFARPLLIRQLTADGFYPQLDIDKPLFDIPDDVSSVWVSHPERAAGESGPKTVVSQERSTFSFMQLALSNLDPQAPWTRWRLNHMNCLDPAWRTRLSVDYLIETISALDIGGQYDRRILDVCYGEGDIDATAQTAPLLHELLRRPVQRQTRLDLISAEQLNLSEHGLLLFKRAVKARKGLRLCFLRLEALTVPWARHIAGIVAIQEREGEQCLLYWPGQSDYPVLSEYTNRKALLAALMTHLQPREKAIELARYIAPDSEFKALAGYPGALKPVVEPQVLWRSTLEQLNLFVLHSFKGAHTVLSARRLYRWLESHRVFPATALTEIQAEILEQQKVEPSGWLALTETDASNMVGVLAHAQVVRVQRQGRAESNSKDYLDAYREWRLDEQAGRRVRGLLSLIPVVSIGVLSYEALLAARRLYQNATAEHALDLLIALHQILLEMAMTFISVKAVPPGKASASLLGKGLRQLRRRRRTQDEWRVSRTSSAMPTQGLEPYKMSGGVTDAIELKRPGHKGSLVKNGQQFVADAKGARYGVYQREGEQQLRLKNRQTPGENELFLFIEEPREWLLQADAPEPAPGPSSRSAPFWQTLPTPSAAPVSWRAPPAASAVQLARRSHNLTSAWREWGQVLKASQAMPVSPASKLYNVQGAANPSLKIGELFYEVLPAGSQPHPNVVFLKPPGSFFDRLEGVGTRLGDSSVAQPVLFTLGEDLRWTSRVPLFNEPLSTSMKIRFPDMTHSSAQQAAHRLIELADPGQTSLTTTRLLNMRAALDRWTPAAAGLMAQTDDLLKMLRPMHPRRITSLYMGVDGEVGGFERMDFYLPHALDAALFSKPKGRDTVTFGRAEASANAVTRTLQSMGFQVEPLDFTHTPNLPHLLATHPSSGNLYYIAPKWMDTRTLTMKQGRERLLSNAWLKDKSGIYPYLFRQVMAALNTGRLVKLFAGIQSIHPPTVYFLRPADL</sequence>
<organism evidence="3 4">
    <name type="scientific">Pseudomonas trivialis</name>
    <dbReference type="NCBI Taxonomy" id="200450"/>
    <lineage>
        <taxon>Bacteria</taxon>
        <taxon>Pseudomonadati</taxon>
        <taxon>Pseudomonadota</taxon>
        <taxon>Gammaproteobacteria</taxon>
        <taxon>Pseudomonadales</taxon>
        <taxon>Pseudomonadaceae</taxon>
        <taxon>Pseudomonas</taxon>
    </lineage>
</organism>
<keyword evidence="4" id="KW-1185">Reference proteome</keyword>
<evidence type="ECO:0000313" key="3">
    <source>
        <dbReference type="EMBL" id="SDT13135.1"/>
    </source>
</evidence>
<evidence type="ECO:0000259" key="2">
    <source>
        <dbReference type="Pfam" id="PF20178"/>
    </source>
</evidence>
<accession>A0ABY0USQ5</accession>
<feature type="compositionally biased region" description="Polar residues" evidence="1">
    <location>
        <begin position="1"/>
        <end position="13"/>
    </location>
</feature>
<dbReference type="RefSeq" id="WP_231986863.1">
    <property type="nucleotide sequence ID" value="NZ_JYLK01000006.1"/>
</dbReference>
<dbReference type="InterPro" id="IPR046673">
    <property type="entry name" value="ToxA_N"/>
</dbReference>
<dbReference type="Proteomes" id="UP000183126">
    <property type="component" value="Chromosome I"/>
</dbReference>
<dbReference type="EMBL" id="LT629760">
    <property type="protein sequence ID" value="SDT13135.1"/>
    <property type="molecule type" value="Genomic_DNA"/>
</dbReference>
<feature type="region of interest" description="Disordered" evidence="1">
    <location>
        <begin position="1"/>
        <end position="22"/>
    </location>
</feature>
<gene>
    <name evidence="3" type="ORF">SAMN04490205_4883</name>
</gene>
<dbReference type="Pfam" id="PF20178">
    <property type="entry name" value="ToxA_N"/>
    <property type="match status" value="1"/>
</dbReference>
<reference evidence="3 4" key="1">
    <citation type="submission" date="2016-10" db="EMBL/GenBank/DDBJ databases">
        <authorList>
            <person name="Varghese N."/>
            <person name="Submissions S."/>
        </authorList>
    </citation>
    <scope>NUCLEOTIDE SEQUENCE [LARGE SCALE GENOMIC DNA]</scope>
    <source>
        <strain evidence="3 4">BS3111</strain>
    </source>
</reference>